<feature type="region of interest" description="Disordered" evidence="1">
    <location>
        <begin position="165"/>
        <end position="221"/>
    </location>
</feature>
<organism evidence="2 3">
    <name type="scientific">Kwoniella mangroviensis CBS 10435</name>
    <dbReference type="NCBI Taxonomy" id="1331196"/>
    <lineage>
        <taxon>Eukaryota</taxon>
        <taxon>Fungi</taxon>
        <taxon>Dikarya</taxon>
        <taxon>Basidiomycota</taxon>
        <taxon>Agaricomycotina</taxon>
        <taxon>Tremellomycetes</taxon>
        <taxon>Tremellales</taxon>
        <taxon>Cryptococcaceae</taxon>
        <taxon>Kwoniella</taxon>
    </lineage>
</organism>
<dbReference type="AlphaFoldDB" id="A0A1B9IGZ2"/>
<feature type="compositionally biased region" description="Basic and acidic residues" evidence="1">
    <location>
        <begin position="206"/>
        <end position="221"/>
    </location>
</feature>
<feature type="compositionally biased region" description="Basic and acidic residues" evidence="1">
    <location>
        <begin position="180"/>
        <end position="189"/>
    </location>
</feature>
<evidence type="ECO:0000313" key="3">
    <source>
        <dbReference type="Proteomes" id="UP000092583"/>
    </source>
</evidence>
<keyword evidence="3" id="KW-1185">Reference proteome</keyword>
<evidence type="ECO:0000313" key="2">
    <source>
        <dbReference type="EMBL" id="OCF54793.1"/>
    </source>
</evidence>
<reference evidence="2 3" key="1">
    <citation type="submission" date="2013-07" db="EMBL/GenBank/DDBJ databases">
        <title>The Genome Sequence of Kwoniella mangroviensis CBS10435.</title>
        <authorList>
            <consortium name="The Broad Institute Genome Sequencing Platform"/>
            <person name="Cuomo C."/>
            <person name="Litvintseva A."/>
            <person name="Chen Y."/>
            <person name="Heitman J."/>
            <person name="Sun S."/>
            <person name="Springer D."/>
            <person name="Dromer F."/>
            <person name="Young S.K."/>
            <person name="Zeng Q."/>
            <person name="Gargeya S."/>
            <person name="Fitzgerald M."/>
            <person name="Abouelleil A."/>
            <person name="Alvarado L."/>
            <person name="Berlin A.M."/>
            <person name="Chapman S.B."/>
            <person name="Dewar J."/>
            <person name="Goldberg J."/>
            <person name="Griggs A."/>
            <person name="Gujja S."/>
            <person name="Hansen M."/>
            <person name="Howarth C."/>
            <person name="Imamovic A."/>
            <person name="Larimer J."/>
            <person name="McCowan C."/>
            <person name="Murphy C."/>
            <person name="Pearson M."/>
            <person name="Priest M."/>
            <person name="Roberts A."/>
            <person name="Saif S."/>
            <person name="Shea T."/>
            <person name="Sykes S."/>
            <person name="Wortman J."/>
            <person name="Nusbaum C."/>
            <person name="Birren B."/>
        </authorList>
    </citation>
    <scope>NUCLEOTIDE SEQUENCE [LARGE SCALE GENOMIC DNA]</scope>
    <source>
        <strain evidence="2 3">CBS 10435</strain>
    </source>
</reference>
<evidence type="ECO:0000256" key="1">
    <source>
        <dbReference type="SAM" id="MobiDB-lite"/>
    </source>
</evidence>
<feature type="compositionally biased region" description="Polar residues" evidence="1">
    <location>
        <begin position="168"/>
        <end position="179"/>
    </location>
</feature>
<gene>
    <name evidence="2" type="ORF">L486_07929</name>
</gene>
<accession>A0A1B9IGZ2</accession>
<dbReference type="Proteomes" id="UP000092583">
    <property type="component" value="Unassembled WGS sequence"/>
</dbReference>
<protein>
    <submittedName>
        <fullName evidence="2">Uncharacterized protein</fullName>
    </submittedName>
</protein>
<name>A0A1B9IGZ2_9TREE</name>
<dbReference type="EMBL" id="KI669469">
    <property type="protein sequence ID" value="OCF54793.1"/>
    <property type="molecule type" value="Genomic_DNA"/>
</dbReference>
<proteinExistence type="predicted"/>
<feature type="region of interest" description="Disordered" evidence="1">
    <location>
        <begin position="126"/>
        <end position="149"/>
    </location>
</feature>
<sequence>MDTTQKDKFATEAYFSYKPEDAPLGLHRHLINTDYTSWDNEITSLPINNDILSSDTVPGDLRCFGTYGYDTGDFALGDFDTGDMETDNLQREFFDTQRASEYPLEYIHDPFLKSYTDDAYWHPPPEDVKSSKFNHNDGPAEGDSSNTAWAPRTDLQIFPQEIFASPPQAGQVNSPSMTESSHKTREELKNTQSKTATGPSAKVLRNRKESQNRRDRKAAWEEKVKATLSQVNNDRLEKQETLTLLRSKTQNPAWNYSQSWIFRENDCQSGLNCLRDHDAVSDLVAEWNCFKMTKSKYSPEEIDEQLRISERWKPGPKKRKHRNLYKAAKSRYNVEDRGVKLVNDLQSCWNDCVRLDLAIQAWHTEEATALGM</sequence>
<reference evidence="3" key="2">
    <citation type="submission" date="2013-12" db="EMBL/GenBank/DDBJ databases">
        <title>Evolution of pathogenesis and genome organization in the Tremellales.</title>
        <authorList>
            <person name="Cuomo C."/>
            <person name="Litvintseva A."/>
            <person name="Heitman J."/>
            <person name="Chen Y."/>
            <person name="Sun S."/>
            <person name="Springer D."/>
            <person name="Dromer F."/>
            <person name="Young S."/>
            <person name="Zeng Q."/>
            <person name="Chapman S."/>
            <person name="Gujja S."/>
            <person name="Saif S."/>
            <person name="Birren B."/>
        </authorList>
    </citation>
    <scope>NUCLEOTIDE SEQUENCE [LARGE SCALE GENOMIC DNA]</scope>
    <source>
        <strain evidence="3">CBS 10435</strain>
    </source>
</reference>